<evidence type="ECO:0000256" key="22">
    <source>
        <dbReference type="ARBA" id="ARBA00046964"/>
    </source>
</evidence>
<keyword evidence="6" id="KW-0723">Serine/threonine-protein kinase</keyword>
<feature type="compositionally biased region" description="Basic and acidic residues" evidence="25">
    <location>
        <begin position="563"/>
        <end position="597"/>
    </location>
</feature>
<evidence type="ECO:0000256" key="9">
    <source>
        <dbReference type="ARBA" id="ARBA00022679"/>
    </source>
</evidence>
<dbReference type="GO" id="GO:0000776">
    <property type="term" value="C:kinetochore"/>
    <property type="evidence" value="ECO:0007669"/>
    <property type="project" value="UniProtKB-KW"/>
</dbReference>
<feature type="compositionally biased region" description="Acidic residues" evidence="25">
    <location>
        <begin position="221"/>
        <end position="232"/>
    </location>
</feature>
<feature type="compositionally biased region" description="Basic residues" evidence="25">
    <location>
        <begin position="370"/>
        <end position="386"/>
    </location>
</feature>
<dbReference type="Pfam" id="PF00069">
    <property type="entry name" value="Pkinase"/>
    <property type="match status" value="1"/>
</dbReference>
<feature type="compositionally biased region" description="Basic and acidic residues" evidence="25">
    <location>
        <begin position="700"/>
        <end position="709"/>
    </location>
</feature>
<dbReference type="FunFam" id="3.30.200.20:FF:000123">
    <property type="entry name" value="serine/threonine-protein kinase PRP4 homolog"/>
    <property type="match status" value="1"/>
</dbReference>
<dbReference type="InterPro" id="IPR044092">
    <property type="entry name" value="STKc_PRP4"/>
</dbReference>
<feature type="compositionally biased region" description="Basic and acidic residues" evidence="25">
    <location>
        <begin position="200"/>
        <end position="219"/>
    </location>
</feature>
<organism evidence="27 28">
    <name type="scientific">Elysia chlorotica</name>
    <name type="common">Eastern emerald elysia</name>
    <name type="synonym">Sea slug</name>
    <dbReference type="NCBI Taxonomy" id="188477"/>
    <lineage>
        <taxon>Eukaryota</taxon>
        <taxon>Metazoa</taxon>
        <taxon>Spiralia</taxon>
        <taxon>Lophotrochozoa</taxon>
        <taxon>Mollusca</taxon>
        <taxon>Gastropoda</taxon>
        <taxon>Heterobranchia</taxon>
        <taxon>Euthyneura</taxon>
        <taxon>Panpulmonata</taxon>
        <taxon>Sacoglossa</taxon>
        <taxon>Placobranchoidea</taxon>
        <taxon>Plakobranchidae</taxon>
        <taxon>Elysia</taxon>
    </lineage>
</organism>
<keyword evidence="12" id="KW-0418">Kinase</keyword>
<evidence type="ECO:0000256" key="12">
    <source>
        <dbReference type="ARBA" id="ARBA00022777"/>
    </source>
</evidence>
<evidence type="ECO:0000256" key="19">
    <source>
        <dbReference type="ARBA" id="ARBA00023596"/>
    </source>
</evidence>
<dbReference type="GO" id="GO:0045292">
    <property type="term" value="P:mRNA cis splicing, via spliceosome"/>
    <property type="evidence" value="ECO:0007669"/>
    <property type="project" value="InterPro"/>
</dbReference>
<keyword evidence="28" id="KW-1185">Reference proteome</keyword>
<evidence type="ECO:0000256" key="5">
    <source>
        <dbReference type="ARBA" id="ARBA00022499"/>
    </source>
</evidence>
<evidence type="ECO:0000313" key="27">
    <source>
        <dbReference type="EMBL" id="RUS86898.1"/>
    </source>
</evidence>
<feature type="region of interest" description="Disordered" evidence="25">
    <location>
        <begin position="1"/>
        <end position="87"/>
    </location>
</feature>
<feature type="compositionally biased region" description="Basic and acidic residues" evidence="25">
    <location>
        <begin position="387"/>
        <end position="550"/>
    </location>
</feature>
<dbReference type="Gene3D" id="3.30.200.20">
    <property type="entry name" value="Phosphorylase Kinase, domain 1"/>
    <property type="match status" value="1"/>
</dbReference>
<feature type="compositionally biased region" description="Basic and acidic residues" evidence="25">
    <location>
        <begin position="15"/>
        <end position="24"/>
    </location>
</feature>
<feature type="compositionally biased region" description="Basic residues" evidence="25">
    <location>
        <begin position="25"/>
        <end position="58"/>
    </location>
</feature>
<dbReference type="PROSITE" id="PS00108">
    <property type="entry name" value="PROTEIN_KINASE_ST"/>
    <property type="match status" value="1"/>
</dbReference>
<evidence type="ECO:0000256" key="10">
    <source>
        <dbReference type="ARBA" id="ARBA00022728"/>
    </source>
</evidence>
<dbReference type="SMART" id="SM00220">
    <property type="entry name" value="S_TKc"/>
    <property type="match status" value="1"/>
</dbReference>
<feature type="domain" description="Protein kinase" evidence="26">
    <location>
        <begin position="901"/>
        <end position="1217"/>
    </location>
</feature>
<evidence type="ECO:0000256" key="3">
    <source>
        <dbReference type="ARBA" id="ARBA00012513"/>
    </source>
</evidence>
<protein>
    <recommendedName>
        <fullName evidence="20">Serine/threonine-protein kinase PRP4 homolog</fullName>
        <ecNumber evidence="3">2.7.11.1</ecNumber>
    </recommendedName>
    <alternativeName>
        <fullName evidence="21">PRP4 pre-mRNA-processing factor 4 homolog</fullName>
    </alternativeName>
</protein>
<keyword evidence="18" id="KW-0539">Nucleus</keyword>
<feature type="compositionally biased region" description="Basic and acidic residues" evidence="25">
    <location>
        <begin position="300"/>
        <end position="311"/>
    </location>
</feature>
<feature type="compositionally biased region" description="Low complexity" evidence="25">
    <location>
        <begin position="279"/>
        <end position="294"/>
    </location>
</feature>
<comment type="similarity">
    <text evidence="19">Belongs to the protein kinase superfamily. CMGC Ser/Thr protein kinase family.</text>
</comment>
<evidence type="ECO:0000256" key="4">
    <source>
        <dbReference type="ARBA" id="ARBA00022454"/>
    </source>
</evidence>
<feature type="compositionally biased region" description="Polar residues" evidence="25">
    <location>
        <begin position="663"/>
        <end position="672"/>
    </location>
</feature>
<comment type="subcellular location">
    <subcellularLocation>
        <location evidence="2">Chromosome</location>
        <location evidence="2">Centromere</location>
        <location evidence="2">Kinetochore</location>
    </subcellularLocation>
    <subcellularLocation>
        <location evidence="1">Nucleus</location>
    </subcellularLocation>
</comment>
<keyword evidence="11" id="KW-0547">Nucleotide-binding</keyword>
<evidence type="ECO:0000313" key="28">
    <source>
        <dbReference type="Proteomes" id="UP000271974"/>
    </source>
</evidence>
<comment type="caution">
    <text evidence="27">The sequence shown here is derived from an EMBL/GenBank/DDBJ whole genome shotgun (WGS) entry which is preliminary data.</text>
</comment>
<feature type="compositionally biased region" description="Polar residues" evidence="25">
    <location>
        <begin position="710"/>
        <end position="734"/>
    </location>
</feature>
<evidence type="ECO:0000256" key="24">
    <source>
        <dbReference type="ARBA" id="ARBA00048977"/>
    </source>
</evidence>
<evidence type="ECO:0000256" key="1">
    <source>
        <dbReference type="ARBA" id="ARBA00004123"/>
    </source>
</evidence>
<evidence type="ECO:0000256" key="23">
    <source>
        <dbReference type="ARBA" id="ARBA00048659"/>
    </source>
</evidence>
<evidence type="ECO:0000256" key="21">
    <source>
        <dbReference type="ARBA" id="ARBA00031858"/>
    </source>
</evidence>
<feature type="compositionally biased region" description="Low complexity" evidence="25">
    <location>
        <begin position="747"/>
        <end position="757"/>
    </location>
</feature>
<evidence type="ECO:0000256" key="13">
    <source>
        <dbReference type="ARBA" id="ARBA00022838"/>
    </source>
</evidence>
<keyword evidence="13" id="KW-0995">Kinetochore</keyword>
<keyword evidence="10" id="KW-0747">Spliceosome</keyword>
<dbReference type="InterPro" id="IPR011009">
    <property type="entry name" value="Kinase-like_dom_sf"/>
</dbReference>
<dbReference type="STRING" id="188477.A0A433TZJ4"/>
<feature type="compositionally biased region" description="Basic and acidic residues" evidence="25">
    <location>
        <begin position="676"/>
        <end position="691"/>
    </location>
</feature>
<keyword evidence="5" id="KW-1017">Isopeptide bond</keyword>
<dbReference type="CDD" id="cd14135">
    <property type="entry name" value="STKc_PRP4"/>
    <property type="match status" value="1"/>
</dbReference>
<keyword evidence="9" id="KW-0808">Transferase</keyword>
<comment type="catalytic activity">
    <reaction evidence="23">
        <text>L-threonyl-[protein] + ATP = O-phospho-L-threonyl-[protein] + ADP + H(+)</text>
        <dbReference type="Rhea" id="RHEA:46608"/>
        <dbReference type="Rhea" id="RHEA-COMP:11060"/>
        <dbReference type="Rhea" id="RHEA-COMP:11605"/>
        <dbReference type="ChEBI" id="CHEBI:15378"/>
        <dbReference type="ChEBI" id="CHEBI:30013"/>
        <dbReference type="ChEBI" id="CHEBI:30616"/>
        <dbReference type="ChEBI" id="CHEBI:61977"/>
        <dbReference type="ChEBI" id="CHEBI:456216"/>
        <dbReference type="EC" id="2.7.11.1"/>
    </reaction>
    <physiologicalReaction direction="left-to-right" evidence="23">
        <dbReference type="Rhea" id="RHEA:46609"/>
    </physiologicalReaction>
</comment>
<comment type="catalytic activity">
    <reaction evidence="24">
        <text>L-seryl-[protein] + ATP = O-phospho-L-seryl-[protein] + ADP + H(+)</text>
        <dbReference type="Rhea" id="RHEA:17989"/>
        <dbReference type="Rhea" id="RHEA-COMP:9863"/>
        <dbReference type="Rhea" id="RHEA-COMP:11604"/>
        <dbReference type="ChEBI" id="CHEBI:15378"/>
        <dbReference type="ChEBI" id="CHEBI:29999"/>
        <dbReference type="ChEBI" id="CHEBI:30616"/>
        <dbReference type="ChEBI" id="CHEBI:83421"/>
        <dbReference type="ChEBI" id="CHEBI:456216"/>
        <dbReference type="EC" id="2.7.11.1"/>
    </reaction>
    <physiologicalReaction direction="left-to-right" evidence="24">
        <dbReference type="Rhea" id="RHEA:17990"/>
    </physiologicalReaction>
</comment>
<sequence length="1221" mass="140059">MADTSDVRYAMNTRAPKDEFSSQRREKKKHKHKHKHKSGKHKHSSSDRPRKHKKKRHSSFSEDSDVGEGGGPAVKRSRVVEEVEGEDIELQRLEAARKMLTAELNGGGQNEALRGINLIAKGYDSDSEEEGEVEHEHLKEDLRKAKQYLAYMNSKGRDQELEEGEIRNSSFREYEDFRISKPVDEIGHHRNKSIRTESQSGERRDKLREKDNSRKHSEGGNDIDDLLDEGLEMLDSMGVPSSKLNPSLAARLGPEVNSVKAKVQSLVKSGKRKSPVKDSQSVSPPSSPPHQQQSIRKHKGSQEEKENRVVEVLDSDQEEGEFHSAPAVEVIQIDDDDAPYKKSHSRRNQRRKQDLSPDVTIVEEKSHGPSSKHKSDKKRKKSPSRKHNSEKDSKRSLPGRDNELSRLRKEESGKRQDDSRRKSEERGRRERNREDSVGKRDERRGPPPGPHDDWRRGPPGEPRRSADGREGRERKDSERQDLRRGDRPDRERNDRPDRERNDRPDRERNDRPDRDRNDRPDRERNDRLDRGDRADRGRGRDDARQGERPGGRRRTPSPFMGRRYRDGRERSRDKDRRGRSTDRDRNAEGTSNTEDKFAGSLSEGLVMPKEDSEEEELDISFDDDEEDADAIIERRRKERQALLAKLEGHASTDIPSAVPGSQLPEQTNQALLNTADEEKQKKDNEEMKELYGETYDEDENRSPSRDRHSGSASQASSVNRHSRSQSQTNVNGQDWQALADGEGKGTRSPSIASSRSSRSCRRNPTRRDRSRSISSSSGSRSSSTSSRSSVEKDRKAEKMEGKIDSHSEVSNEHGSKDENGTTEESQEKGTSDKDENAKQDGERDAVDMFAESEDMFSENYNSPGLRRGLTGMAENPNLTDNWDDAEGYYRVRIGEMLEKRYSVYAYKGQGMFSNVIMCRDAARGNTDVAIKVIRNNEMMLKTGVKELEFLRKLNDADPDDKFHCLRLYRHFHHKQHLCLVFEPLSMNLREVLKKYGKDVGLHIKAVRSYTQQLLLALKLLRKCSILHADIKPDNILVNESKMVLKLCDFGSASHVSENDITPYLVSRFYRAPEIILGLGYDHNIDSWSVGCTLYELYTGKILFPGTSNNDMLKTIMDYKGRIPNKMIRKGMFRDQHFDQSYNFLHHEMDKITQREKVTLMTSINATKDMLADMIPFKRLPEDQLRKVTQLKDILDKLLAIDPAKRAPINQLLTHPFITEKI</sequence>
<proteinExistence type="inferred from homology"/>
<dbReference type="GO" id="GO:0004674">
    <property type="term" value="F:protein serine/threonine kinase activity"/>
    <property type="evidence" value="ECO:0007669"/>
    <property type="project" value="UniProtKB-KW"/>
</dbReference>
<keyword evidence="14" id="KW-0067">ATP-binding</keyword>
<dbReference type="InterPro" id="IPR008271">
    <property type="entry name" value="Ser/Thr_kinase_AS"/>
</dbReference>
<feature type="compositionally biased region" description="Acidic residues" evidence="25">
    <location>
        <begin position="611"/>
        <end position="630"/>
    </location>
</feature>
<evidence type="ECO:0000259" key="26">
    <source>
        <dbReference type="PROSITE" id="PS50011"/>
    </source>
</evidence>
<evidence type="ECO:0000256" key="25">
    <source>
        <dbReference type="SAM" id="MobiDB-lite"/>
    </source>
</evidence>
<dbReference type="AlphaFoldDB" id="A0A433TZJ4"/>
<keyword evidence="7" id="KW-0597">Phosphoprotein</keyword>
<keyword evidence="4" id="KW-0158">Chromosome</keyword>
<dbReference type="SUPFAM" id="SSF56112">
    <property type="entry name" value="Protein kinase-like (PK-like)"/>
    <property type="match status" value="1"/>
</dbReference>
<comment type="subunit">
    <text evidence="22">Interacts with CLK1 C-terminus. Associates with the U5 snRNP and NCOR1 deacetylase complexes. Identified in the spliceosome C complex.</text>
</comment>
<evidence type="ECO:0000256" key="2">
    <source>
        <dbReference type="ARBA" id="ARBA00004629"/>
    </source>
</evidence>
<accession>A0A433TZJ4</accession>
<dbReference type="Gene3D" id="1.10.510.10">
    <property type="entry name" value="Transferase(Phosphotransferase) domain 1"/>
    <property type="match status" value="1"/>
</dbReference>
<evidence type="ECO:0000256" key="6">
    <source>
        <dbReference type="ARBA" id="ARBA00022527"/>
    </source>
</evidence>
<evidence type="ECO:0000256" key="8">
    <source>
        <dbReference type="ARBA" id="ARBA00022664"/>
    </source>
</evidence>
<keyword evidence="16" id="KW-0007">Acetylation</keyword>
<dbReference type="EC" id="2.7.11.1" evidence="3"/>
<keyword evidence="17" id="KW-0508">mRNA splicing</keyword>
<evidence type="ECO:0000256" key="16">
    <source>
        <dbReference type="ARBA" id="ARBA00022990"/>
    </source>
</evidence>
<feature type="compositionally biased region" description="Basic and acidic residues" evidence="25">
    <location>
        <begin position="177"/>
        <end position="188"/>
    </location>
</feature>
<evidence type="ECO:0000256" key="11">
    <source>
        <dbReference type="ARBA" id="ARBA00022741"/>
    </source>
</evidence>
<feature type="compositionally biased region" description="Low complexity" evidence="25">
    <location>
        <begin position="772"/>
        <end position="788"/>
    </location>
</feature>
<evidence type="ECO:0000256" key="15">
    <source>
        <dbReference type="ARBA" id="ARBA00022843"/>
    </source>
</evidence>
<dbReference type="Proteomes" id="UP000271974">
    <property type="component" value="Unassembled WGS sequence"/>
</dbReference>
<feature type="region of interest" description="Disordered" evidence="25">
    <location>
        <begin position="647"/>
        <end position="841"/>
    </location>
</feature>
<dbReference type="EMBL" id="RQTK01000124">
    <property type="protein sequence ID" value="RUS86898.1"/>
    <property type="molecule type" value="Genomic_DNA"/>
</dbReference>
<evidence type="ECO:0000256" key="18">
    <source>
        <dbReference type="ARBA" id="ARBA00023242"/>
    </source>
</evidence>
<dbReference type="InterPro" id="IPR000719">
    <property type="entry name" value="Prot_kinase_dom"/>
</dbReference>
<dbReference type="PANTHER" id="PTHR24058">
    <property type="entry name" value="DUAL SPECIFICITY PROTEIN KINASE"/>
    <property type="match status" value="1"/>
</dbReference>
<evidence type="ECO:0000256" key="7">
    <source>
        <dbReference type="ARBA" id="ARBA00022553"/>
    </source>
</evidence>
<dbReference type="OrthoDB" id="3967at2759"/>
<dbReference type="InterPro" id="IPR050494">
    <property type="entry name" value="Ser_Thr_dual-spec_kinase"/>
</dbReference>
<evidence type="ECO:0000256" key="17">
    <source>
        <dbReference type="ARBA" id="ARBA00023187"/>
    </source>
</evidence>
<dbReference type="GO" id="GO:0005524">
    <property type="term" value="F:ATP binding"/>
    <property type="evidence" value="ECO:0007669"/>
    <property type="project" value="UniProtKB-KW"/>
</dbReference>
<feature type="compositionally biased region" description="Basic and acidic residues" evidence="25">
    <location>
        <begin position="789"/>
        <end position="841"/>
    </location>
</feature>
<evidence type="ECO:0000256" key="20">
    <source>
        <dbReference type="ARBA" id="ARBA00023637"/>
    </source>
</evidence>
<dbReference type="FunFam" id="1.10.510.10:FF:000078">
    <property type="entry name" value="Serine/threonine-protein kinase PRP4 homolog"/>
    <property type="match status" value="1"/>
</dbReference>
<evidence type="ECO:0000256" key="14">
    <source>
        <dbReference type="ARBA" id="ARBA00022840"/>
    </source>
</evidence>
<dbReference type="PROSITE" id="PS50011">
    <property type="entry name" value="PROTEIN_KINASE_DOM"/>
    <property type="match status" value="1"/>
</dbReference>
<gene>
    <name evidence="27" type="ORF">EGW08_005303</name>
</gene>
<feature type="compositionally biased region" description="Basic residues" evidence="25">
    <location>
        <begin position="341"/>
        <end position="350"/>
    </location>
</feature>
<keyword evidence="15" id="KW-0832">Ubl conjugation</keyword>
<dbReference type="PANTHER" id="PTHR24058:SF103">
    <property type="entry name" value="SERINE_THREONINE-PROTEIN KINASE PRP4 HOMOLOG"/>
    <property type="match status" value="1"/>
</dbReference>
<dbReference type="GO" id="GO:0005681">
    <property type="term" value="C:spliceosomal complex"/>
    <property type="evidence" value="ECO:0007669"/>
    <property type="project" value="UniProtKB-KW"/>
</dbReference>
<keyword evidence="8" id="KW-0507">mRNA processing</keyword>
<reference evidence="27 28" key="1">
    <citation type="submission" date="2019-01" db="EMBL/GenBank/DDBJ databases">
        <title>A draft genome assembly of the solar-powered sea slug Elysia chlorotica.</title>
        <authorList>
            <person name="Cai H."/>
            <person name="Li Q."/>
            <person name="Fang X."/>
            <person name="Li J."/>
            <person name="Curtis N.E."/>
            <person name="Altenburger A."/>
            <person name="Shibata T."/>
            <person name="Feng M."/>
            <person name="Maeda T."/>
            <person name="Schwartz J.A."/>
            <person name="Shigenobu S."/>
            <person name="Lundholm N."/>
            <person name="Nishiyama T."/>
            <person name="Yang H."/>
            <person name="Hasebe M."/>
            <person name="Li S."/>
            <person name="Pierce S.K."/>
            <person name="Wang J."/>
        </authorList>
    </citation>
    <scope>NUCLEOTIDE SEQUENCE [LARGE SCALE GENOMIC DNA]</scope>
    <source>
        <strain evidence="27">EC2010</strain>
        <tissue evidence="27">Whole organism of an adult</tissue>
    </source>
</reference>
<name>A0A433TZJ4_ELYCH</name>
<feature type="region of interest" description="Disordered" evidence="25">
    <location>
        <begin position="177"/>
        <end position="633"/>
    </location>
</feature>